<dbReference type="RefSeq" id="WP_050611642.1">
    <property type="nucleotide sequence ID" value="NZ_AYYP01000032.1"/>
</dbReference>
<reference evidence="1 2" key="1">
    <citation type="journal article" date="2015" name="Genome Announc.">
        <title>Expanding the biotechnology potential of lactobacilli through comparative genomics of 213 strains and associated genera.</title>
        <authorList>
            <person name="Sun Z."/>
            <person name="Harris H.M."/>
            <person name="McCann A."/>
            <person name="Guo C."/>
            <person name="Argimon S."/>
            <person name="Zhang W."/>
            <person name="Yang X."/>
            <person name="Jeffery I.B."/>
            <person name="Cooney J.C."/>
            <person name="Kagawa T.F."/>
            <person name="Liu W."/>
            <person name="Song Y."/>
            <person name="Salvetti E."/>
            <person name="Wrobel A."/>
            <person name="Rasinkangas P."/>
            <person name="Parkhill J."/>
            <person name="Rea M.C."/>
            <person name="O'Sullivan O."/>
            <person name="Ritari J."/>
            <person name="Douillard F.P."/>
            <person name="Paul Ross R."/>
            <person name="Yang R."/>
            <person name="Briner A.E."/>
            <person name="Felis G.E."/>
            <person name="de Vos W.M."/>
            <person name="Barrangou R."/>
            <person name="Klaenhammer T.R."/>
            <person name="Caufield P.W."/>
            <person name="Cui Y."/>
            <person name="Zhang H."/>
            <person name="O'Toole P.W."/>
        </authorList>
    </citation>
    <scope>NUCLEOTIDE SEQUENCE [LARGE SCALE GENOMIC DNA]</scope>
    <source>
        <strain evidence="1 2">DSM 20509</strain>
    </source>
</reference>
<dbReference type="OrthoDB" id="2310290at2"/>
<keyword evidence="2" id="KW-1185">Reference proteome</keyword>
<dbReference type="Gene3D" id="1.20.1440.140">
    <property type="match status" value="1"/>
</dbReference>
<accession>A0A0R2ABB3</accession>
<dbReference type="PATRIC" id="fig|1423718.3.peg.1960"/>
<protein>
    <recommendedName>
        <fullName evidence="3">Bacteriocin immunity protein</fullName>
    </recommendedName>
</protein>
<proteinExistence type="predicted"/>
<organism evidence="1 2">
    <name type="scientific">Ligilactobacillus agilis DSM 20509</name>
    <dbReference type="NCBI Taxonomy" id="1423718"/>
    <lineage>
        <taxon>Bacteria</taxon>
        <taxon>Bacillati</taxon>
        <taxon>Bacillota</taxon>
        <taxon>Bacilli</taxon>
        <taxon>Lactobacillales</taxon>
        <taxon>Lactobacillaceae</taxon>
        <taxon>Ligilactobacillus</taxon>
    </lineage>
</organism>
<dbReference type="AlphaFoldDB" id="A0A0R2ABB3"/>
<evidence type="ECO:0008006" key="3">
    <source>
        <dbReference type="Google" id="ProtNLM"/>
    </source>
</evidence>
<sequence length="99" mass="11401">MIKSKKYLAAKANELVAAFAKQAPANPNLEEVIKQAQAELEARQIAPQNIVEQLVLDSYRICRLSHLKVNDEAFQLLKEMEALSRERSILPFFRYDPWT</sequence>
<dbReference type="InterPro" id="IPR053739">
    <property type="entry name" value="Bact_Immunity_Domain_sf"/>
</dbReference>
<dbReference type="Proteomes" id="UP000051008">
    <property type="component" value="Unassembled WGS sequence"/>
</dbReference>
<evidence type="ECO:0000313" key="1">
    <source>
        <dbReference type="EMBL" id="KRM64432.1"/>
    </source>
</evidence>
<name>A0A0R2ABB3_9LACO</name>
<comment type="caution">
    <text evidence="1">The sequence shown here is derived from an EMBL/GenBank/DDBJ whole genome shotgun (WGS) entry which is preliminary data.</text>
</comment>
<gene>
    <name evidence="1" type="ORF">FC14_GL001890</name>
</gene>
<evidence type="ECO:0000313" key="2">
    <source>
        <dbReference type="Proteomes" id="UP000051008"/>
    </source>
</evidence>
<dbReference type="EMBL" id="AYYP01000032">
    <property type="protein sequence ID" value="KRM64432.1"/>
    <property type="molecule type" value="Genomic_DNA"/>
</dbReference>